<dbReference type="Proteomes" id="UP000190951">
    <property type="component" value="Chromosome"/>
</dbReference>
<dbReference type="AlphaFoldDB" id="A0A1S8LDU0"/>
<keyword evidence="2" id="KW-1185">Reference proteome</keyword>
<proteinExistence type="predicted"/>
<organism evidence="1 2">
    <name type="scientific">Clostridium felsineum</name>
    <dbReference type="NCBI Taxonomy" id="36839"/>
    <lineage>
        <taxon>Bacteria</taxon>
        <taxon>Bacillati</taxon>
        <taxon>Bacillota</taxon>
        <taxon>Clostridia</taxon>
        <taxon>Eubacteriales</taxon>
        <taxon>Clostridiaceae</taxon>
        <taxon>Clostridium</taxon>
    </lineage>
</organism>
<name>A0A1S8LDU0_9CLOT</name>
<dbReference type="RefSeq" id="WP_077834969.1">
    <property type="nucleotide sequence ID" value="NZ_CP096983.1"/>
</dbReference>
<dbReference type="KEGG" id="crw:CROST_016850"/>
<dbReference type="EMBL" id="CP096983">
    <property type="protein sequence ID" value="URZ10969.1"/>
    <property type="molecule type" value="Genomic_DNA"/>
</dbReference>
<accession>A0A1S8LDU0</accession>
<sequence>MFYIDKKTKNIKLKINNIVINIPSYYSLNAEIKYFDLYEKYKDYRKSFCGLILEMIKEKDNINIKNVEVITDDELIKVIKIYLENYEELKINFEQCFNGNYFETFYVANKKIVDSSINVIPEELKKINEQMKDCFDPMIKSIANMQNITSPILKNNYISKSFPEDKERDVVKVESIHKEIKNKLFNEDLLKIENPQITTNNLISQLNNNIESSKENEKNYQLQNNEYSKQMIELLIKQEEFREVSERKAVKNDRRTFGINIVIVIMTFLSLICSIVGIALQFKK</sequence>
<gene>
    <name evidence="1" type="ORF">CROST_016850</name>
</gene>
<protein>
    <submittedName>
        <fullName evidence="1">Uncharacterized protein</fullName>
    </submittedName>
</protein>
<reference evidence="1 2" key="1">
    <citation type="submission" date="2022-04" db="EMBL/GenBank/DDBJ databases">
        <title>Genome sequence of C. roseum typestrain.</title>
        <authorList>
            <person name="Poehlein A."/>
            <person name="Schoch T."/>
            <person name="Duerre P."/>
            <person name="Daniel R."/>
        </authorList>
    </citation>
    <scope>NUCLEOTIDE SEQUENCE [LARGE SCALE GENOMIC DNA]</scope>
    <source>
        <strain evidence="1 2">DSM 7320</strain>
    </source>
</reference>
<dbReference type="STRING" id="84029.CROST_11530"/>
<evidence type="ECO:0000313" key="1">
    <source>
        <dbReference type="EMBL" id="URZ10969.1"/>
    </source>
</evidence>
<evidence type="ECO:0000313" key="2">
    <source>
        <dbReference type="Proteomes" id="UP000190951"/>
    </source>
</evidence>